<dbReference type="EMBL" id="CAJNOG010000773">
    <property type="protein sequence ID" value="CAF1355194.1"/>
    <property type="molecule type" value="Genomic_DNA"/>
</dbReference>
<evidence type="ECO:0000313" key="11">
    <source>
        <dbReference type="EMBL" id="CAF1355194.1"/>
    </source>
</evidence>
<evidence type="ECO:0000256" key="9">
    <source>
        <dbReference type="SAM" id="Phobius"/>
    </source>
</evidence>
<sequence>MAQSTIVSLPETDIHDNKDEIRFNNQLPPYNPLVNSPIPRNAPSKNTISFRNIQYKTGNKFINDLEQVLCVHPCKPRDKYKPKTILANIEGIFKPGMNAIMGPSGCGKSTLIDILANRKTPKSFSGYVLLDGQVIDDSFKYMSGYVVQEDILSGTLTIKENIMFSLNTRLRTKLSKQERENLVLTVIEDLGLTHRKDDKLGTDLKRGVSGGERKRTCIGMELVLAPKVLFLDEPTTGLDATTAQRVMKILKRLSKSGRTIIFSIHQPRFSIFKLFDQVVLMCKGQIVYYDSPENVLPYFHKQGFARDPDDSPPDFLLDILLKANQDSLESKAKLDALVGHYRRTNVCHKIHIEINQQIRIASFNMANHKHKIAKKSIFKELYYISKRTVMNTYRNPLLFLSQIVVAVFVGLLIGLVFFNMAKTVDPGIQNRLGAIFMIVSSKILSTVTAIEPLVKERPLFIHEVVSGYYRVPTFFVAKLICDILPLRIVPSIIYSLIVYFMTGLQRTATKFFIFLLTIFLCSLFGSAICFFFSALIPMFAVALVIVVLIFVVMMIFSGFIVDLGSLYSWIGWLKWLSAFRYASNLLTINEFRDITFCLANMTSVCPTNGTDILKSKQIDYQSDWDQWKDILALGAMAVAFFVFAFIQLIIMKKTK</sequence>
<evidence type="ECO:0000256" key="7">
    <source>
        <dbReference type="ARBA" id="ARBA00022989"/>
    </source>
</evidence>
<protein>
    <recommendedName>
        <fullName evidence="10">ABC transporter domain-containing protein</fullName>
    </recommendedName>
</protein>
<dbReference type="GO" id="GO:0016324">
    <property type="term" value="C:apical plasma membrane"/>
    <property type="evidence" value="ECO:0007669"/>
    <property type="project" value="UniProtKB-ARBA"/>
</dbReference>
<comment type="caution">
    <text evidence="11">The sequence shown here is derived from an EMBL/GenBank/DDBJ whole genome shotgun (WGS) entry which is preliminary data.</text>
</comment>
<evidence type="ECO:0000256" key="2">
    <source>
        <dbReference type="ARBA" id="ARBA00005814"/>
    </source>
</evidence>
<feature type="transmembrane region" description="Helical" evidence="9">
    <location>
        <begin position="432"/>
        <end position="454"/>
    </location>
</feature>
<feature type="transmembrane region" description="Helical" evidence="9">
    <location>
        <begin position="539"/>
        <end position="559"/>
    </location>
</feature>
<dbReference type="GO" id="GO:0016887">
    <property type="term" value="F:ATP hydrolysis activity"/>
    <property type="evidence" value="ECO:0007669"/>
    <property type="project" value="InterPro"/>
</dbReference>
<name>A0A815HPD2_9BILA</name>
<dbReference type="Gene3D" id="3.40.50.300">
    <property type="entry name" value="P-loop containing nucleotide triphosphate hydrolases"/>
    <property type="match status" value="1"/>
</dbReference>
<dbReference type="GO" id="GO:0005524">
    <property type="term" value="F:ATP binding"/>
    <property type="evidence" value="ECO:0007669"/>
    <property type="project" value="UniProtKB-KW"/>
</dbReference>
<dbReference type="InterPro" id="IPR003593">
    <property type="entry name" value="AAA+_ATPase"/>
</dbReference>
<dbReference type="CDD" id="cd03213">
    <property type="entry name" value="ABCG_EPDR"/>
    <property type="match status" value="1"/>
</dbReference>
<evidence type="ECO:0000256" key="4">
    <source>
        <dbReference type="ARBA" id="ARBA00022692"/>
    </source>
</evidence>
<dbReference type="Pfam" id="PF01061">
    <property type="entry name" value="ABC2_membrane"/>
    <property type="match status" value="1"/>
</dbReference>
<keyword evidence="4 9" id="KW-0812">Transmembrane</keyword>
<dbReference type="SMART" id="SM00382">
    <property type="entry name" value="AAA"/>
    <property type="match status" value="1"/>
</dbReference>
<dbReference type="InterPro" id="IPR003439">
    <property type="entry name" value="ABC_transporter-like_ATP-bd"/>
</dbReference>
<dbReference type="PROSITE" id="PS50893">
    <property type="entry name" value="ABC_TRANSPORTER_2"/>
    <property type="match status" value="1"/>
</dbReference>
<dbReference type="GO" id="GO:0140359">
    <property type="term" value="F:ABC-type transporter activity"/>
    <property type="evidence" value="ECO:0007669"/>
    <property type="project" value="InterPro"/>
</dbReference>
<dbReference type="Proteomes" id="UP000663845">
    <property type="component" value="Unassembled WGS sequence"/>
</dbReference>
<accession>A0A815HPD2</accession>
<reference evidence="11" key="1">
    <citation type="submission" date="2021-02" db="EMBL/GenBank/DDBJ databases">
        <authorList>
            <person name="Nowell W R."/>
        </authorList>
    </citation>
    <scope>NUCLEOTIDE SEQUENCE</scope>
</reference>
<evidence type="ECO:0000256" key="1">
    <source>
        <dbReference type="ARBA" id="ARBA00004141"/>
    </source>
</evidence>
<dbReference type="Pfam" id="PF00005">
    <property type="entry name" value="ABC_tran"/>
    <property type="match status" value="1"/>
</dbReference>
<comment type="subcellular location">
    <subcellularLocation>
        <location evidence="1">Membrane</location>
        <topology evidence="1">Multi-pass membrane protein</topology>
    </subcellularLocation>
</comment>
<dbReference type="InterPro" id="IPR027417">
    <property type="entry name" value="P-loop_NTPase"/>
</dbReference>
<dbReference type="PANTHER" id="PTHR48041">
    <property type="entry name" value="ABC TRANSPORTER G FAMILY MEMBER 28"/>
    <property type="match status" value="1"/>
</dbReference>
<dbReference type="SUPFAM" id="SSF52540">
    <property type="entry name" value="P-loop containing nucleoside triphosphate hydrolases"/>
    <property type="match status" value="1"/>
</dbReference>
<dbReference type="PANTHER" id="PTHR48041:SF116">
    <property type="entry name" value="PROTEIN BROWN"/>
    <property type="match status" value="1"/>
</dbReference>
<feature type="domain" description="ABC transporter" evidence="10">
    <location>
        <begin position="48"/>
        <end position="308"/>
    </location>
</feature>
<keyword evidence="8 9" id="KW-0472">Membrane</keyword>
<dbReference type="AlphaFoldDB" id="A0A815HPD2"/>
<feature type="transmembrane region" description="Helical" evidence="9">
    <location>
        <begin position="511"/>
        <end position="533"/>
    </location>
</feature>
<dbReference type="InterPro" id="IPR043926">
    <property type="entry name" value="ABCG_dom"/>
</dbReference>
<feature type="transmembrane region" description="Helical" evidence="9">
    <location>
        <begin position="630"/>
        <end position="650"/>
    </location>
</feature>
<dbReference type="FunFam" id="3.40.50.300:FF:000622">
    <property type="entry name" value="ATP-binding cassette sub-family G member 2"/>
    <property type="match status" value="1"/>
</dbReference>
<keyword evidence="6" id="KW-0067">ATP-binding</keyword>
<keyword evidence="5" id="KW-0547">Nucleotide-binding</keyword>
<keyword evidence="3" id="KW-0813">Transport</keyword>
<dbReference type="GO" id="GO:0015562">
    <property type="term" value="F:efflux transmembrane transporter activity"/>
    <property type="evidence" value="ECO:0007669"/>
    <property type="project" value="UniProtKB-ARBA"/>
</dbReference>
<evidence type="ECO:0000256" key="6">
    <source>
        <dbReference type="ARBA" id="ARBA00022840"/>
    </source>
</evidence>
<evidence type="ECO:0000259" key="10">
    <source>
        <dbReference type="PROSITE" id="PS50893"/>
    </source>
</evidence>
<dbReference type="InterPro" id="IPR050352">
    <property type="entry name" value="ABCG_transporters"/>
</dbReference>
<dbReference type="InterPro" id="IPR013525">
    <property type="entry name" value="ABC2_TM"/>
</dbReference>
<proteinExistence type="inferred from homology"/>
<evidence type="ECO:0000313" key="12">
    <source>
        <dbReference type="Proteomes" id="UP000663845"/>
    </source>
</evidence>
<feature type="transmembrane region" description="Helical" evidence="9">
    <location>
        <begin position="397"/>
        <end position="420"/>
    </location>
</feature>
<evidence type="ECO:0000256" key="8">
    <source>
        <dbReference type="ARBA" id="ARBA00023136"/>
    </source>
</evidence>
<evidence type="ECO:0000256" key="5">
    <source>
        <dbReference type="ARBA" id="ARBA00022741"/>
    </source>
</evidence>
<organism evidence="11 12">
    <name type="scientific">Adineta steineri</name>
    <dbReference type="NCBI Taxonomy" id="433720"/>
    <lineage>
        <taxon>Eukaryota</taxon>
        <taxon>Metazoa</taxon>
        <taxon>Spiralia</taxon>
        <taxon>Gnathifera</taxon>
        <taxon>Rotifera</taxon>
        <taxon>Eurotatoria</taxon>
        <taxon>Bdelloidea</taxon>
        <taxon>Adinetida</taxon>
        <taxon>Adinetidae</taxon>
        <taxon>Adineta</taxon>
    </lineage>
</organism>
<evidence type="ECO:0000256" key="3">
    <source>
        <dbReference type="ARBA" id="ARBA00022448"/>
    </source>
</evidence>
<keyword evidence="7 9" id="KW-1133">Transmembrane helix</keyword>
<comment type="similarity">
    <text evidence="2">Belongs to the ABC transporter superfamily. ABCG family. Eye pigment precursor importer (TC 3.A.1.204) subfamily.</text>
</comment>
<feature type="transmembrane region" description="Helical" evidence="9">
    <location>
        <begin position="474"/>
        <end position="499"/>
    </location>
</feature>
<dbReference type="GO" id="GO:0008514">
    <property type="term" value="F:organic anion transmembrane transporter activity"/>
    <property type="evidence" value="ECO:0007669"/>
    <property type="project" value="UniProtKB-ARBA"/>
</dbReference>
<gene>
    <name evidence="11" type="ORF">JYZ213_LOCUS35265</name>
</gene>
<dbReference type="Pfam" id="PF19055">
    <property type="entry name" value="ABC2_membrane_7"/>
    <property type="match status" value="1"/>
</dbReference>